<name>A0A9X1QXX2_9FLAO</name>
<dbReference type="CDD" id="cd00761">
    <property type="entry name" value="Glyco_tranf_GTA_type"/>
    <property type="match status" value="1"/>
</dbReference>
<evidence type="ECO:0000313" key="3">
    <source>
        <dbReference type="Proteomes" id="UP001139461"/>
    </source>
</evidence>
<dbReference type="EMBL" id="JAIRBA010000027">
    <property type="protein sequence ID" value="MCG2419881.1"/>
    <property type="molecule type" value="Genomic_DNA"/>
</dbReference>
<comment type="caution">
    <text evidence="2">The sequence shown here is derived from an EMBL/GenBank/DDBJ whole genome shotgun (WGS) entry which is preliminary data.</text>
</comment>
<organism evidence="2 3">
    <name type="scientific">Aequorivita vitellina</name>
    <dbReference type="NCBI Taxonomy" id="2874475"/>
    <lineage>
        <taxon>Bacteria</taxon>
        <taxon>Pseudomonadati</taxon>
        <taxon>Bacteroidota</taxon>
        <taxon>Flavobacteriia</taxon>
        <taxon>Flavobacteriales</taxon>
        <taxon>Flavobacteriaceae</taxon>
        <taxon>Aequorivita</taxon>
    </lineage>
</organism>
<keyword evidence="3" id="KW-1185">Reference proteome</keyword>
<reference evidence="2" key="1">
    <citation type="submission" date="2021-09" db="EMBL/GenBank/DDBJ databases">
        <title>Genome of Aequorivita sp. strain F47161.</title>
        <authorList>
            <person name="Wang Y."/>
        </authorList>
    </citation>
    <scope>NUCLEOTIDE SEQUENCE</scope>
    <source>
        <strain evidence="2">F47161</strain>
    </source>
</reference>
<feature type="domain" description="Glycosyltransferase 2-like" evidence="1">
    <location>
        <begin position="40"/>
        <end position="164"/>
    </location>
</feature>
<dbReference type="SUPFAM" id="SSF53448">
    <property type="entry name" value="Nucleotide-diphospho-sugar transferases"/>
    <property type="match status" value="1"/>
</dbReference>
<sequence length="329" mass="38129">MRTGINPQKAEGLLELTTNHRIVMVVFIPELKGYYSDMFEVIKVSISSLINSIPRTSAITIVDNGSCGVTTDYIMSLYKEGVVDTIQMHKENIGKIDALMGAARTAREPIITLTDCDILFKKEWVMETIKIFNSFQNVGSVSPIPVRRSVTYYTFSGQEAILRKKLKFSFTEIPENFEDYNRFLQSINWDLEKSNKFLWPVVEENGNCAIMGSDHQVLTIRRDILFKYTPHNPSFTKVGKESEREYVDLAVDLSGKLRLSTYNYFAIHMGNKLEDWMRVSANEISNKNPAYELKLNPEIEYIKPNQFYYKLKKMILKRIFKFILPQKDY</sequence>
<protein>
    <submittedName>
        <fullName evidence="2">Glycosyltransferase family 2 protein</fullName>
    </submittedName>
</protein>
<dbReference type="InterPro" id="IPR001173">
    <property type="entry name" value="Glyco_trans_2-like"/>
</dbReference>
<accession>A0A9X1QXX2</accession>
<dbReference type="Proteomes" id="UP001139461">
    <property type="component" value="Unassembled WGS sequence"/>
</dbReference>
<dbReference type="RefSeq" id="WP_237603666.1">
    <property type="nucleotide sequence ID" value="NZ_JAIRBA010000027.1"/>
</dbReference>
<proteinExistence type="predicted"/>
<dbReference type="Pfam" id="PF00535">
    <property type="entry name" value="Glycos_transf_2"/>
    <property type="match status" value="1"/>
</dbReference>
<dbReference type="AlphaFoldDB" id="A0A9X1QXX2"/>
<evidence type="ECO:0000313" key="2">
    <source>
        <dbReference type="EMBL" id="MCG2419881.1"/>
    </source>
</evidence>
<gene>
    <name evidence="2" type="ORF">K8089_12695</name>
</gene>
<evidence type="ECO:0000259" key="1">
    <source>
        <dbReference type="Pfam" id="PF00535"/>
    </source>
</evidence>
<dbReference type="Gene3D" id="3.90.550.10">
    <property type="entry name" value="Spore Coat Polysaccharide Biosynthesis Protein SpsA, Chain A"/>
    <property type="match status" value="1"/>
</dbReference>
<dbReference type="InterPro" id="IPR029044">
    <property type="entry name" value="Nucleotide-diphossugar_trans"/>
</dbReference>